<dbReference type="EMBL" id="BKCJ011186576">
    <property type="protein sequence ID" value="GFD00710.1"/>
    <property type="molecule type" value="Genomic_DNA"/>
</dbReference>
<feature type="region of interest" description="Disordered" evidence="1">
    <location>
        <begin position="39"/>
        <end position="85"/>
    </location>
</feature>
<evidence type="ECO:0000313" key="2">
    <source>
        <dbReference type="EMBL" id="GFD00710.1"/>
    </source>
</evidence>
<sequence>VKSLEVNFSEFMRTNQSPEAVSNIPDKPILDSYGESAILMRRREEDDDKEGPSTGSDRASTTGTQSRQMSASECNAPLRKEDVMS</sequence>
<accession>A0A699SSX3</accession>
<dbReference type="AlphaFoldDB" id="A0A699SSX3"/>
<reference evidence="2" key="1">
    <citation type="journal article" date="2019" name="Sci. Rep.">
        <title>Draft genome of Tanacetum cinerariifolium, the natural source of mosquito coil.</title>
        <authorList>
            <person name="Yamashiro T."/>
            <person name="Shiraishi A."/>
            <person name="Satake H."/>
            <person name="Nakayama K."/>
        </authorList>
    </citation>
    <scope>NUCLEOTIDE SEQUENCE</scope>
</reference>
<proteinExistence type="predicted"/>
<feature type="non-terminal residue" evidence="2">
    <location>
        <position position="1"/>
    </location>
</feature>
<feature type="compositionally biased region" description="Polar residues" evidence="1">
    <location>
        <begin position="53"/>
        <end position="73"/>
    </location>
</feature>
<gene>
    <name evidence="2" type="ORF">Tci_872679</name>
</gene>
<name>A0A699SSX3_TANCI</name>
<organism evidence="2">
    <name type="scientific">Tanacetum cinerariifolium</name>
    <name type="common">Dalmatian daisy</name>
    <name type="synonym">Chrysanthemum cinerariifolium</name>
    <dbReference type="NCBI Taxonomy" id="118510"/>
    <lineage>
        <taxon>Eukaryota</taxon>
        <taxon>Viridiplantae</taxon>
        <taxon>Streptophyta</taxon>
        <taxon>Embryophyta</taxon>
        <taxon>Tracheophyta</taxon>
        <taxon>Spermatophyta</taxon>
        <taxon>Magnoliopsida</taxon>
        <taxon>eudicotyledons</taxon>
        <taxon>Gunneridae</taxon>
        <taxon>Pentapetalae</taxon>
        <taxon>asterids</taxon>
        <taxon>campanulids</taxon>
        <taxon>Asterales</taxon>
        <taxon>Asteraceae</taxon>
        <taxon>Asteroideae</taxon>
        <taxon>Anthemideae</taxon>
        <taxon>Anthemidinae</taxon>
        <taxon>Tanacetum</taxon>
    </lineage>
</organism>
<protein>
    <submittedName>
        <fullName evidence="2">Uncharacterized protein</fullName>
    </submittedName>
</protein>
<comment type="caution">
    <text evidence="2">The sequence shown here is derived from an EMBL/GenBank/DDBJ whole genome shotgun (WGS) entry which is preliminary data.</text>
</comment>
<evidence type="ECO:0000256" key="1">
    <source>
        <dbReference type="SAM" id="MobiDB-lite"/>
    </source>
</evidence>